<accession>A0A1G9WF25</accession>
<keyword evidence="2" id="KW-1185">Reference proteome</keyword>
<organism evidence="1 2">
    <name type="scientific">Franzmannia pantelleriensis</name>
    <dbReference type="NCBI Taxonomy" id="48727"/>
    <lineage>
        <taxon>Bacteria</taxon>
        <taxon>Pseudomonadati</taxon>
        <taxon>Pseudomonadota</taxon>
        <taxon>Gammaproteobacteria</taxon>
        <taxon>Oceanospirillales</taxon>
        <taxon>Halomonadaceae</taxon>
        <taxon>Franzmannia</taxon>
    </lineage>
</organism>
<protein>
    <submittedName>
        <fullName evidence="1">Uncharacterized protein</fullName>
    </submittedName>
</protein>
<evidence type="ECO:0000313" key="1">
    <source>
        <dbReference type="EMBL" id="SDM83162.1"/>
    </source>
</evidence>
<proteinExistence type="predicted"/>
<gene>
    <name evidence="1" type="ORF">SAMN05192555_12113</name>
</gene>
<dbReference type="EMBL" id="FNGH01000021">
    <property type="protein sequence ID" value="SDM83162.1"/>
    <property type="molecule type" value="Genomic_DNA"/>
</dbReference>
<dbReference type="Proteomes" id="UP000199107">
    <property type="component" value="Unassembled WGS sequence"/>
</dbReference>
<dbReference type="RefSeq" id="WP_089660611.1">
    <property type="nucleotide sequence ID" value="NZ_FNGH01000021.1"/>
</dbReference>
<dbReference type="AlphaFoldDB" id="A0A1G9WF25"/>
<dbReference type="OrthoDB" id="5797214at2"/>
<reference evidence="2" key="1">
    <citation type="submission" date="2016-10" db="EMBL/GenBank/DDBJ databases">
        <authorList>
            <person name="Varghese N."/>
            <person name="Submissions S."/>
        </authorList>
    </citation>
    <scope>NUCLEOTIDE SEQUENCE [LARGE SCALE GENOMIC DNA]</scope>
    <source>
        <strain evidence="2">AAP</strain>
    </source>
</reference>
<evidence type="ECO:0000313" key="2">
    <source>
        <dbReference type="Proteomes" id="UP000199107"/>
    </source>
</evidence>
<name>A0A1G9WF25_9GAMM</name>
<sequence length="78" mass="8787">MTYNANPCKGPTLSLQVCDATSGSVRLAWRHPRQAPLSEEDQILLALKREEAVHDLVRRHFLLTTERYLKSDLGALQG</sequence>